<feature type="region of interest" description="Disordered" evidence="1">
    <location>
        <begin position="59"/>
        <end position="79"/>
    </location>
</feature>
<accession>A0A327RBQ7</accession>
<keyword evidence="4" id="KW-1185">Reference proteome</keyword>
<reference evidence="3 4" key="1">
    <citation type="submission" date="2018-06" db="EMBL/GenBank/DDBJ databases">
        <title>Genomic Encyclopedia of Archaeal and Bacterial Type Strains, Phase II (KMG-II): from individual species to whole genera.</title>
        <authorList>
            <person name="Goeker M."/>
        </authorList>
    </citation>
    <scope>NUCLEOTIDE SEQUENCE [LARGE SCALE GENOMIC DNA]</scope>
    <source>
        <strain evidence="3 4">DSM 24464</strain>
    </source>
</reference>
<organism evidence="3 4">
    <name type="scientific">Olleya aquimaris</name>
    <dbReference type="NCBI Taxonomy" id="639310"/>
    <lineage>
        <taxon>Bacteria</taxon>
        <taxon>Pseudomonadati</taxon>
        <taxon>Bacteroidota</taxon>
        <taxon>Flavobacteriia</taxon>
        <taxon>Flavobacteriales</taxon>
        <taxon>Flavobacteriaceae</taxon>
    </lineage>
</organism>
<dbReference type="Proteomes" id="UP000248703">
    <property type="component" value="Unassembled WGS sequence"/>
</dbReference>
<dbReference type="RefSeq" id="WP_111660575.1">
    <property type="nucleotide sequence ID" value="NZ_QLLO01000008.1"/>
</dbReference>
<dbReference type="EMBL" id="QLLO01000008">
    <property type="protein sequence ID" value="RAJ13024.1"/>
    <property type="molecule type" value="Genomic_DNA"/>
</dbReference>
<feature type="compositionally biased region" description="Acidic residues" evidence="1">
    <location>
        <begin position="64"/>
        <end position="79"/>
    </location>
</feature>
<protein>
    <submittedName>
        <fullName evidence="3">Uncharacterized protein</fullName>
    </submittedName>
</protein>
<keyword evidence="2" id="KW-1133">Transmembrane helix</keyword>
<feature type="transmembrane region" description="Helical" evidence="2">
    <location>
        <begin position="34"/>
        <end position="56"/>
    </location>
</feature>
<proteinExistence type="predicted"/>
<dbReference type="AlphaFoldDB" id="A0A327RBQ7"/>
<name>A0A327RBQ7_9FLAO</name>
<keyword evidence="2" id="KW-0472">Membrane</keyword>
<evidence type="ECO:0000313" key="3">
    <source>
        <dbReference type="EMBL" id="RAJ13024.1"/>
    </source>
</evidence>
<evidence type="ECO:0000256" key="2">
    <source>
        <dbReference type="SAM" id="Phobius"/>
    </source>
</evidence>
<evidence type="ECO:0000256" key="1">
    <source>
        <dbReference type="SAM" id="MobiDB-lite"/>
    </source>
</evidence>
<keyword evidence="2" id="KW-0812">Transmembrane</keyword>
<comment type="caution">
    <text evidence="3">The sequence shown here is derived from an EMBL/GenBank/DDBJ whole genome shotgun (WGS) entry which is preliminary data.</text>
</comment>
<sequence length="79" mass="8307">MGLFRGILAIGILGSGVYFAFKTFMSVYTKTNSALLSVLAGASVGILGIGLAAFAFSSSNQSDPWEDADVVEEEDKQPE</sequence>
<evidence type="ECO:0000313" key="4">
    <source>
        <dbReference type="Proteomes" id="UP000248703"/>
    </source>
</evidence>
<gene>
    <name evidence="3" type="ORF">LY08_02306</name>
</gene>
<feature type="transmembrane region" description="Helical" evidence="2">
    <location>
        <begin position="7"/>
        <end position="28"/>
    </location>
</feature>